<keyword evidence="2" id="KW-0472">Membrane</keyword>
<feature type="transmembrane region" description="Helical" evidence="2">
    <location>
        <begin position="239"/>
        <end position="261"/>
    </location>
</feature>
<dbReference type="PANTHER" id="PTHR12741">
    <property type="entry name" value="LYST-INTERACTING PROTEIN LIP5 DOPAMINE RESPONSIVE PROTEIN DRG-1"/>
    <property type="match status" value="1"/>
</dbReference>
<gene>
    <name evidence="3" type="ORF">F2Q70_00042034</name>
</gene>
<comment type="caution">
    <text evidence="3">The sequence shown here is derived from an EMBL/GenBank/DDBJ whole genome shotgun (WGS) entry which is preliminary data.</text>
</comment>
<name>A0A8S9K9D7_BRACR</name>
<protein>
    <submittedName>
        <fullName evidence="3">Uncharacterized protein</fullName>
    </submittedName>
</protein>
<sequence>MERSNMRIVTFIMWWAQPKLYVGRGMHEEMFALFKYTFFWVMLLLSKLAFSYYVEILPLVKPTRLIWDMTGVNYQWHEFFPNATHNIGVIISIWGPIVLVYFMDTQIWYAIFSTLFGGISGAFSHLGEIRTLGMLRSRFRFVPSAFCGKLTPLPPGHPKRKHLEETVDERDIARFSQMWNKFVYTMRDEDLISDRYTFFWVMLLLSKLAFSYYVEILPLVKPTRLIWDMTGVNYQWHEFFPNATHNIGVIISIWGPIVLVYFMDTQIWYAIFSTLFGGISGAFSHLGEIRTLGMLRSRFRFVPSAFCGKLTPLPPGHPKRKHLEETVDERDIARFSQMWNKFVYTMRDEDLISDSRRIENLTAEMEELREAEANARRKMSEMEREIDKSDDERKVLEAIAARVSELETEVASKASA</sequence>
<reference evidence="3" key="1">
    <citation type="submission" date="2019-12" db="EMBL/GenBank/DDBJ databases">
        <title>Genome sequencing and annotation of Brassica cretica.</title>
        <authorList>
            <person name="Studholme D.J."/>
            <person name="Sarris P.F."/>
        </authorList>
    </citation>
    <scope>NUCLEOTIDE SEQUENCE</scope>
    <source>
        <strain evidence="3">PFS-102/07</strain>
        <tissue evidence="3">Leaf</tissue>
    </source>
</reference>
<evidence type="ECO:0000313" key="3">
    <source>
        <dbReference type="EMBL" id="KAF2591274.1"/>
    </source>
</evidence>
<feature type="region of interest" description="Disordered" evidence="1">
    <location>
        <begin position="372"/>
        <end position="391"/>
    </location>
</feature>
<dbReference type="GO" id="GO:0003843">
    <property type="term" value="F:1,3-beta-D-glucan synthase activity"/>
    <property type="evidence" value="ECO:0007669"/>
    <property type="project" value="TreeGrafter"/>
</dbReference>
<accession>A0A8S9K9D7</accession>
<dbReference type="EMBL" id="QGKY02000190">
    <property type="protein sequence ID" value="KAF2591274.1"/>
    <property type="molecule type" value="Genomic_DNA"/>
</dbReference>
<feature type="transmembrane region" description="Helical" evidence="2">
    <location>
        <begin position="198"/>
        <end position="219"/>
    </location>
</feature>
<keyword evidence="2" id="KW-0812">Transmembrane</keyword>
<dbReference type="GO" id="GO:0005886">
    <property type="term" value="C:plasma membrane"/>
    <property type="evidence" value="ECO:0007669"/>
    <property type="project" value="TreeGrafter"/>
</dbReference>
<organism evidence="3">
    <name type="scientific">Brassica cretica</name>
    <name type="common">Mustard</name>
    <dbReference type="NCBI Taxonomy" id="69181"/>
    <lineage>
        <taxon>Eukaryota</taxon>
        <taxon>Viridiplantae</taxon>
        <taxon>Streptophyta</taxon>
        <taxon>Embryophyta</taxon>
        <taxon>Tracheophyta</taxon>
        <taxon>Spermatophyta</taxon>
        <taxon>Magnoliopsida</taxon>
        <taxon>eudicotyledons</taxon>
        <taxon>Gunneridae</taxon>
        <taxon>Pentapetalae</taxon>
        <taxon>rosids</taxon>
        <taxon>malvids</taxon>
        <taxon>Brassicales</taxon>
        <taxon>Brassicaceae</taxon>
        <taxon>Brassiceae</taxon>
        <taxon>Brassica</taxon>
    </lineage>
</organism>
<evidence type="ECO:0000256" key="2">
    <source>
        <dbReference type="SAM" id="Phobius"/>
    </source>
</evidence>
<dbReference type="AlphaFoldDB" id="A0A8S9K9D7"/>
<feature type="transmembrane region" description="Helical" evidence="2">
    <location>
        <begin position="107"/>
        <end position="126"/>
    </location>
</feature>
<dbReference type="PANTHER" id="PTHR12741:SF16">
    <property type="entry name" value="CALLOSE SYNTHASE 7"/>
    <property type="match status" value="1"/>
</dbReference>
<proteinExistence type="predicted"/>
<feature type="transmembrane region" description="Helical" evidence="2">
    <location>
        <begin position="83"/>
        <end position="102"/>
    </location>
</feature>
<keyword evidence="2" id="KW-1133">Transmembrane helix</keyword>
<feature type="transmembrane region" description="Helical" evidence="2">
    <location>
        <begin position="267"/>
        <end position="286"/>
    </location>
</feature>
<evidence type="ECO:0000256" key="1">
    <source>
        <dbReference type="SAM" id="MobiDB-lite"/>
    </source>
</evidence>
<feature type="transmembrane region" description="Helical" evidence="2">
    <location>
        <begin position="33"/>
        <end position="54"/>
    </location>
</feature>